<reference evidence="5 6" key="1">
    <citation type="submission" date="2023-02" db="EMBL/GenBank/DDBJ databases">
        <title>Mannheimia cairiniae sp. nov., a novel species of Mannheimia obtained from moscovy ducks (Cairina moschata) and reclassification of Mannheimia ovis as heterotypic synonym of Mannheimia pernigra.</title>
        <authorList>
            <person name="Christensen H."/>
        </authorList>
    </citation>
    <scope>NUCLEOTIDE SEQUENCE [LARGE SCALE GENOMIC DNA]</scope>
    <source>
        <strain evidence="5 6">AT1</strain>
    </source>
</reference>
<dbReference type="Gene3D" id="2.40.160.20">
    <property type="match status" value="1"/>
</dbReference>
<sequence length="183" mass="20062">MKKLLIATLVSTFALSAQAQWYVQGDLGYSKIADDSDLIDDSVFTQRISVGYDFGGYRIAADYTNLGKTKNDVSYYSNFEISTKVKSLGISAIYDFKNNSDFTPYLGARLAYNKVDISVSGASYRYYSNISVSESASRVGAGVLGGVQYKLTDNLKLNLGAEYNRLASDFAQVGVNAGLRYNF</sequence>
<proteinExistence type="inferred from homology"/>
<dbReference type="EMBL" id="JAQSJE010000002">
    <property type="protein sequence ID" value="MDD0823495.1"/>
    <property type="molecule type" value="Genomic_DNA"/>
</dbReference>
<feature type="domain" description="Porin opacity type" evidence="4">
    <location>
        <begin position="50"/>
        <end position="183"/>
    </location>
</feature>
<dbReference type="InterPro" id="IPR011250">
    <property type="entry name" value="OMP/PagP_B-barrel"/>
</dbReference>
<dbReference type="Pfam" id="PF02462">
    <property type="entry name" value="Opacity"/>
    <property type="match status" value="1"/>
</dbReference>
<dbReference type="InterPro" id="IPR006315">
    <property type="entry name" value="OM_autotransptr_brl_dom"/>
</dbReference>
<accession>A0ABT5MMU1</accession>
<feature type="chain" id="PRO_5046193259" evidence="3">
    <location>
        <begin position="20"/>
        <end position="183"/>
    </location>
</feature>
<feature type="signal peptide" evidence="3">
    <location>
        <begin position="1"/>
        <end position="19"/>
    </location>
</feature>
<dbReference type="RefSeq" id="WP_273749267.1">
    <property type="nucleotide sequence ID" value="NZ_JAQSJE010000002.1"/>
</dbReference>
<gene>
    <name evidence="5" type="ORF">PTQ27_03280</name>
</gene>
<evidence type="ECO:0000259" key="4">
    <source>
        <dbReference type="Pfam" id="PF02462"/>
    </source>
</evidence>
<evidence type="ECO:0000256" key="1">
    <source>
        <dbReference type="ARBA" id="ARBA00009830"/>
    </source>
</evidence>
<protein>
    <submittedName>
        <fullName evidence="5">Opacity family porin</fullName>
    </submittedName>
</protein>
<evidence type="ECO:0000313" key="5">
    <source>
        <dbReference type="EMBL" id="MDD0823495.1"/>
    </source>
</evidence>
<dbReference type="InterPro" id="IPR003394">
    <property type="entry name" value="Porin_opacity"/>
</dbReference>
<evidence type="ECO:0000256" key="2">
    <source>
        <dbReference type="ARBA" id="ARBA00022729"/>
    </source>
</evidence>
<organism evidence="5 6">
    <name type="scientific">Mannheimia cairinae</name>
    <dbReference type="NCBI Taxonomy" id="3025936"/>
    <lineage>
        <taxon>Bacteria</taxon>
        <taxon>Pseudomonadati</taxon>
        <taxon>Pseudomonadota</taxon>
        <taxon>Gammaproteobacteria</taxon>
        <taxon>Pasteurellales</taxon>
        <taxon>Pasteurellaceae</taxon>
        <taxon>Mannheimia</taxon>
    </lineage>
</organism>
<dbReference type="NCBIfam" id="TIGR01414">
    <property type="entry name" value="autotrans_barl"/>
    <property type="match status" value="1"/>
</dbReference>
<keyword evidence="6" id="KW-1185">Reference proteome</keyword>
<keyword evidence="2 3" id="KW-0732">Signal</keyword>
<dbReference type="Proteomes" id="UP001221909">
    <property type="component" value="Unassembled WGS sequence"/>
</dbReference>
<dbReference type="SUPFAM" id="SSF56925">
    <property type="entry name" value="OMPA-like"/>
    <property type="match status" value="1"/>
</dbReference>
<evidence type="ECO:0000256" key="3">
    <source>
        <dbReference type="SAM" id="SignalP"/>
    </source>
</evidence>
<evidence type="ECO:0000313" key="6">
    <source>
        <dbReference type="Proteomes" id="UP001221909"/>
    </source>
</evidence>
<comment type="caution">
    <text evidence="5">The sequence shown here is derived from an EMBL/GenBank/DDBJ whole genome shotgun (WGS) entry which is preliminary data.</text>
</comment>
<name>A0ABT5MMU1_9PAST</name>
<comment type="similarity">
    <text evidence="1">Belongs to the opacity porin family.</text>
</comment>